<feature type="transmembrane region" description="Helical" evidence="1">
    <location>
        <begin position="6"/>
        <end position="30"/>
    </location>
</feature>
<dbReference type="EMBL" id="CR925678">
    <property type="protein sequence ID" value="CAI26977.1"/>
    <property type="molecule type" value="Genomic_DNA"/>
</dbReference>
<organism evidence="2 3">
    <name type="scientific">Ehrlichia ruminantium (strain Welgevonden)</name>
    <dbReference type="NCBI Taxonomy" id="254945"/>
    <lineage>
        <taxon>Bacteria</taxon>
        <taxon>Pseudomonadati</taxon>
        <taxon>Pseudomonadota</taxon>
        <taxon>Alphaproteobacteria</taxon>
        <taxon>Rickettsiales</taxon>
        <taxon>Anaplasmataceae</taxon>
        <taxon>Ehrlichia</taxon>
    </lineage>
</organism>
<dbReference type="Proteomes" id="UP000001021">
    <property type="component" value="Chromosome"/>
</dbReference>
<accession>A0A0H3LZY0</accession>
<keyword evidence="3" id="KW-1185">Reference proteome</keyword>
<dbReference type="RefSeq" id="WP_011155142.1">
    <property type="nucleotide sequence ID" value="NC_005295.2"/>
</dbReference>
<evidence type="ECO:0000256" key="1">
    <source>
        <dbReference type="SAM" id="Phobius"/>
    </source>
</evidence>
<evidence type="ECO:0000313" key="2">
    <source>
        <dbReference type="EMBL" id="CAI26977.1"/>
    </source>
</evidence>
<dbReference type="KEGG" id="eru:Erum4610"/>
<dbReference type="AlphaFoldDB" id="A0A0H3LZY0"/>
<dbReference type="GeneID" id="33057646"/>
<dbReference type="HOGENOM" id="CLU_2000322_0_0_5"/>
<keyword evidence="1" id="KW-1133">Transmembrane helix</keyword>
<sequence>MNNHKILQHSLLALFTLLIILLIIAIALYIQQVKIQDSEKNEINEMFKKADHIRGMNQQIIKELEIYRETNAKLLTVCNKLRDAAQETLHDAIISHQNLNNIPSHHIDEPSLHDNITYDKKLHS</sequence>
<protein>
    <submittedName>
        <fullName evidence="2">Uncharacterized protein</fullName>
    </submittedName>
</protein>
<reference evidence="2 3" key="1">
    <citation type="journal article" date="2006" name="J. Bacteriol.">
        <title>Comparative genomic analysis of three strains of Ehrlichia ruminantium reveals an active process of genome size plasticity.</title>
        <authorList>
            <person name="Frutos R."/>
            <person name="Viari A."/>
            <person name="Ferraz C."/>
            <person name="Morgat A."/>
            <person name="Eychenie S."/>
            <person name="Kandassami Y."/>
            <person name="Chantal I."/>
            <person name="Bensaid A."/>
            <person name="Coissac E."/>
            <person name="Vachiery N."/>
            <person name="Demaille J."/>
            <person name="Martinez D."/>
        </authorList>
    </citation>
    <scope>NUCLEOTIDE SEQUENCE [LARGE SCALE GENOMIC DNA]</scope>
    <source>
        <strain evidence="2 3">Welgevonden</strain>
    </source>
</reference>
<name>A0A0H3LZY0_EHRRW</name>
<dbReference type="KEGG" id="erw:ERWE_CDS_04830"/>
<proteinExistence type="predicted"/>
<keyword evidence="1" id="KW-0472">Membrane</keyword>
<evidence type="ECO:0000313" key="3">
    <source>
        <dbReference type="Proteomes" id="UP000001021"/>
    </source>
</evidence>
<keyword evidence="1" id="KW-0812">Transmembrane</keyword>
<gene>
    <name evidence="2" type="ordered locus">ERWE_CDS_04830</name>
</gene>